<keyword evidence="1" id="KW-0614">Plasmid</keyword>
<sequence length="309" mass="33952">MMHIRPWSRMPTQWIADGRIKLLTWKEDKAAGTAALVLFVALCHLAVERAALPRVQTRRVPGTVRSAPARVFSQYAAHLQTMPPRPPVPVQPEHGFVQAALDASGLAAIEERPEGAVDYIAHASYDQLGHLTGLSRKLIAAGLTLLVQQLMIERVGSARSGDYRIQDLEPGYRWAKLPGQALLSAGRTSFEPLTRFDLRSKYALAAMKLYCYYASARDSSTAYSHPSFETSFERTGVAERDIPRANSLLLSVGLLAMYHRPSFAEGDYEDGGDEEGMAILSANRYYMTGYKSFFAKGRGGRPAAAQGST</sequence>
<protein>
    <submittedName>
        <fullName evidence="1">Uncharacterized protein</fullName>
    </submittedName>
</protein>
<reference evidence="1 2" key="1">
    <citation type="journal article" date="2022" name="Front. Microbiol.">
        <title>Identification and characterization of a novel class of self-sufficient cytochrome P450 hydroxylase involved in cyclohexanecarboxylate degradation in Paraburkholderia terrae strain KU-64.</title>
        <authorList>
            <person name="Yamamoto T."/>
            <person name="Hasegawa Y."/>
            <person name="Iwaki H."/>
        </authorList>
    </citation>
    <scope>NUCLEOTIDE SEQUENCE [LARGE SCALE GENOMIC DNA]</scope>
    <source>
        <strain evidence="1 2">KU-64</strain>
    </source>
</reference>
<evidence type="ECO:0000313" key="2">
    <source>
        <dbReference type="Proteomes" id="UP001319874"/>
    </source>
</evidence>
<proteinExistence type="predicted"/>
<keyword evidence="2" id="KW-1185">Reference proteome</keyword>
<dbReference type="EMBL" id="AP024960">
    <property type="protein sequence ID" value="BCZ85722.1"/>
    <property type="molecule type" value="Genomic_DNA"/>
</dbReference>
<organism evidence="1 2">
    <name type="scientific">Paraburkholderia terrae</name>
    <dbReference type="NCBI Taxonomy" id="311230"/>
    <lineage>
        <taxon>Bacteria</taxon>
        <taxon>Pseudomonadati</taxon>
        <taxon>Pseudomonadota</taxon>
        <taxon>Betaproteobacteria</taxon>
        <taxon>Burkholderiales</taxon>
        <taxon>Burkholderiaceae</taxon>
        <taxon>Paraburkholderia</taxon>
    </lineage>
</organism>
<accession>A0ABM7U364</accession>
<dbReference type="Proteomes" id="UP001319874">
    <property type="component" value="Plasmid pPT70"/>
</dbReference>
<dbReference type="RefSeq" id="WP_229518256.1">
    <property type="nucleotide sequence ID" value="NZ_AP024960.1"/>
</dbReference>
<evidence type="ECO:0000313" key="1">
    <source>
        <dbReference type="EMBL" id="BCZ85722.1"/>
    </source>
</evidence>
<geneLocation type="plasmid" evidence="1 2">
    <name>pPT70</name>
</geneLocation>
<name>A0ABM7U364_9BURK</name>
<gene>
    <name evidence="1" type="ORF">PTKU64_93970</name>
</gene>